<evidence type="ECO:0000313" key="2">
    <source>
        <dbReference type="EMBL" id="MBR7553784.1"/>
    </source>
</evidence>
<accession>A0A941CV54</accession>
<sequence>MGIWIGFGILTLVIFLIVLWVLHRHIEISLRLVYSKDEKVANINVTWLFISYEKTIILPQNEQLLDQLVMRLNEKHKKQTLNNYRKAYQQLMEIAASLEMNEFKWRTVYGLRNANETATLYGIGYAVKHAFFHHMNRIVKSSAKPEIIIEPNFQQPEFETNFSCIFFAPLGHIIGNLRKLKSIVNEVDKYE</sequence>
<keyword evidence="3" id="KW-1185">Reference proteome</keyword>
<dbReference type="Proteomes" id="UP000675431">
    <property type="component" value="Unassembled WGS sequence"/>
</dbReference>
<organism evidence="2 3">
    <name type="scientific">Allobacillus saliphilus</name>
    <dbReference type="NCBI Taxonomy" id="2912308"/>
    <lineage>
        <taxon>Bacteria</taxon>
        <taxon>Bacillati</taxon>
        <taxon>Bacillota</taxon>
        <taxon>Bacilli</taxon>
        <taxon>Bacillales</taxon>
        <taxon>Bacillaceae</taxon>
        <taxon>Allobacillus</taxon>
    </lineage>
</organism>
<name>A0A941CV54_9BACI</name>
<protein>
    <submittedName>
        <fullName evidence="2">DUF2953 domain-containing protein</fullName>
    </submittedName>
</protein>
<keyword evidence="1" id="KW-0812">Transmembrane</keyword>
<dbReference type="Pfam" id="PF11167">
    <property type="entry name" value="DUF2953"/>
    <property type="match status" value="1"/>
</dbReference>
<feature type="transmembrane region" description="Helical" evidence="1">
    <location>
        <begin position="6"/>
        <end position="22"/>
    </location>
</feature>
<evidence type="ECO:0000313" key="3">
    <source>
        <dbReference type="Proteomes" id="UP000675431"/>
    </source>
</evidence>
<dbReference type="AlphaFoldDB" id="A0A941CV54"/>
<dbReference type="RefSeq" id="WP_212369429.1">
    <property type="nucleotide sequence ID" value="NZ_JAGSIE010000016.1"/>
</dbReference>
<comment type="caution">
    <text evidence="2">The sequence shown here is derived from an EMBL/GenBank/DDBJ whole genome shotgun (WGS) entry which is preliminary data.</text>
</comment>
<proteinExistence type="predicted"/>
<keyword evidence="1" id="KW-0472">Membrane</keyword>
<dbReference type="EMBL" id="JAGSIE010000016">
    <property type="protein sequence ID" value="MBR7553784.1"/>
    <property type="molecule type" value="Genomic_DNA"/>
</dbReference>
<gene>
    <name evidence="2" type="ORF">KC820_06385</name>
</gene>
<evidence type="ECO:0000256" key="1">
    <source>
        <dbReference type="SAM" id="Phobius"/>
    </source>
</evidence>
<keyword evidence="1" id="KW-1133">Transmembrane helix</keyword>
<dbReference type="InterPro" id="IPR021338">
    <property type="entry name" value="DUF2953"/>
</dbReference>
<reference evidence="2 3" key="1">
    <citation type="submission" date="2021-04" db="EMBL/GenBank/DDBJ databases">
        <title>Allobacillus sp. nov. SKP8-2 isolated from shrimp paste.</title>
        <authorList>
            <person name="Tanasupawat S."/>
            <person name="Yiamsombat S."/>
            <person name="Kanchanasin P."/>
            <person name="Kuncharoen N."/>
        </authorList>
    </citation>
    <scope>NUCLEOTIDE SEQUENCE [LARGE SCALE GENOMIC DNA]</scope>
    <source>
        <strain evidence="2 3">SKP8-2</strain>
    </source>
</reference>